<dbReference type="AlphaFoldDB" id="A0A7T4R2G8"/>
<dbReference type="EMBL" id="CP066167">
    <property type="protein sequence ID" value="QQD19241.1"/>
    <property type="molecule type" value="Genomic_DNA"/>
</dbReference>
<dbReference type="RefSeq" id="WP_198570726.1">
    <property type="nucleotide sequence ID" value="NZ_CP066167.1"/>
</dbReference>
<name>A0A7T4R2G8_9GAMM</name>
<dbReference type="FunFam" id="3.30.70.120:FF:000006">
    <property type="entry name" value="GTP cyclohydrolase 1 type 2 homolog"/>
    <property type="match status" value="1"/>
</dbReference>
<dbReference type="Proteomes" id="UP000596063">
    <property type="component" value="Chromosome"/>
</dbReference>
<keyword evidence="2" id="KW-1185">Reference proteome</keyword>
<evidence type="ECO:0000313" key="1">
    <source>
        <dbReference type="EMBL" id="QQD19241.1"/>
    </source>
</evidence>
<dbReference type="InterPro" id="IPR036069">
    <property type="entry name" value="DUF34/NIF3_sf"/>
</dbReference>
<dbReference type="SUPFAM" id="SSF102705">
    <property type="entry name" value="NIF3 (NGG1p interacting factor 3)-like"/>
    <property type="match status" value="1"/>
</dbReference>
<dbReference type="Gene3D" id="3.30.70.120">
    <property type="match status" value="1"/>
</dbReference>
<dbReference type="KEGG" id="snan:I6N98_05150"/>
<dbReference type="PANTHER" id="PTHR41774">
    <property type="match status" value="1"/>
</dbReference>
<sequence>MYKLVFFVPVTHLESVKQAVFAAGAGQQGDYQSCCWQTLGYGQFRPVGDSQPYLGEKGNLETVPEYRVETLCEPGAIKDVVHALKRAHPYEEPAFDVTALVDVVV</sequence>
<reference evidence="1 2" key="1">
    <citation type="submission" date="2020-12" db="EMBL/GenBank/DDBJ databases">
        <authorList>
            <person name="Shan Y."/>
        </authorList>
    </citation>
    <scope>NUCLEOTIDE SEQUENCE [LARGE SCALE GENOMIC DNA]</scope>
    <source>
        <strain evidence="2">csc3.9</strain>
    </source>
</reference>
<dbReference type="InterPro" id="IPR015867">
    <property type="entry name" value="N-reg_PII/ATP_PRibTrfase_C"/>
</dbReference>
<gene>
    <name evidence="1" type="ORF">I6N98_05150</name>
</gene>
<organism evidence="1 2">
    <name type="scientific">Spongiibacter nanhainus</name>
    <dbReference type="NCBI Taxonomy" id="2794344"/>
    <lineage>
        <taxon>Bacteria</taxon>
        <taxon>Pseudomonadati</taxon>
        <taxon>Pseudomonadota</taxon>
        <taxon>Gammaproteobacteria</taxon>
        <taxon>Cellvibrionales</taxon>
        <taxon>Spongiibacteraceae</taxon>
        <taxon>Spongiibacter</taxon>
    </lineage>
</organism>
<proteinExistence type="predicted"/>
<protein>
    <submittedName>
        <fullName evidence="1">NGG1p interacting factor NIF3</fullName>
    </submittedName>
</protein>
<dbReference type="PANTHER" id="PTHR41774:SF1">
    <property type="entry name" value="NGG1P INTERACTING FACTOR NIF3"/>
    <property type="match status" value="1"/>
</dbReference>
<evidence type="ECO:0000313" key="2">
    <source>
        <dbReference type="Proteomes" id="UP000596063"/>
    </source>
</evidence>
<accession>A0A7T4R2G8</accession>